<evidence type="ECO:0000313" key="1">
    <source>
        <dbReference type="EMBL" id="UNP30383.1"/>
    </source>
</evidence>
<dbReference type="Pfam" id="PF14085">
    <property type="entry name" value="DUF4265"/>
    <property type="match status" value="1"/>
</dbReference>
<dbReference type="RefSeq" id="WP_057941622.1">
    <property type="nucleotide sequence ID" value="NZ_CP011131.1"/>
</dbReference>
<sequence>MTDLPLTKIAFTDFDGDVETLWAFDLGKGRYKLDNTPWHQYGVSYQDIVSAIDRDGELHFDRVIIKSGYRTLRVRSDGPVPKTLLDALVELGCKYEGAVPSFIGIDVPADVELTSATELLIQSGLEWEHADPTYEEIYGSQV</sequence>
<evidence type="ECO:0000313" key="2">
    <source>
        <dbReference type="Proteomes" id="UP000829194"/>
    </source>
</evidence>
<organism evidence="1 2">
    <name type="scientific">Lysobacter gummosus</name>
    <dbReference type="NCBI Taxonomy" id="262324"/>
    <lineage>
        <taxon>Bacteria</taxon>
        <taxon>Pseudomonadati</taxon>
        <taxon>Pseudomonadota</taxon>
        <taxon>Gammaproteobacteria</taxon>
        <taxon>Lysobacterales</taxon>
        <taxon>Lysobacteraceae</taxon>
        <taxon>Lysobacter</taxon>
    </lineage>
</organism>
<accession>A0ABY3XFH3</accession>
<reference evidence="1 2" key="1">
    <citation type="submission" date="2022-03" db="EMBL/GenBank/DDBJ databases">
        <title>Complete genome sequence of Lysobacter capsici VKM B-2533 and Lysobacter gummosus 10.1.1, promising sources of lytic agents.</title>
        <authorList>
            <person name="Tarlachkov S.V."/>
            <person name="Kudryakova I.V."/>
            <person name="Afoshin A.S."/>
            <person name="Leontyevskaya E.A."/>
            <person name="Leontyevskaya N.V."/>
        </authorList>
    </citation>
    <scope>NUCLEOTIDE SEQUENCE [LARGE SCALE GENOMIC DNA]</scope>
    <source>
        <strain evidence="1 2">10.1.1</strain>
    </source>
</reference>
<dbReference type="InterPro" id="IPR025361">
    <property type="entry name" value="DUF4265"/>
</dbReference>
<dbReference type="Proteomes" id="UP000829194">
    <property type="component" value="Chromosome"/>
</dbReference>
<keyword evidence="2" id="KW-1185">Reference proteome</keyword>
<protein>
    <submittedName>
        <fullName evidence="1">DUF4265 domain-containing protein</fullName>
    </submittedName>
</protein>
<name>A0ABY3XFH3_9GAMM</name>
<dbReference type="EMBL" id="CP093547">
    <property type="protein sequence ID" value="UNP30383.1"/>
    <property type="molecule type" value="Genomic_DNA"/>
</dbReference>
<proteinExistence type="predicted"/>
<gene>
    <name evidence="1" type="ORF">MOV92_03645</name>
</gene>